<keyword evidence="4" id="KW-0479">Metal-binding</keyword>
<feature type="compositionally biased region" description="Low complexity" evidence="10">
    <location>
        <begin position="763"/>
        <end position="775"/>
    </location>
</feature>
<dbReference type="EMBL" id="CAXAJV020001301">
    <property type="protein sequence ID" value="CAL7952236.1"/>
    <property type="molecule type" value="Genomic_DNA"/>
</dbReference>
<dbReference type="InterPro" id="IPR001965">
    <property type="entry name" value="Znf_PHD"/>
</dbReference>
<keyword evidence="3" id="KW-0808">Transferase</keyword>
<accession>A0ABP1PI29</accession>
<dbReference type="PANTHER" id="PTHR12420">
    <property type="entry name" value="PHD FINGER PROTEIN"/>
    <property type="match status" value="1"/>
</dbReference>
<evidence type="ECO:0000256" key="8">
    <source>
        <dbReference type="ARBA" id="ARBA00023242"/>
    </source>
</evidence>
<dbReference type="CDD" id="cd15496">
    <property type="entry name" value="PHD_PHF7_G2E3_like"/>
    <property type="match status" value="1"/>
</dbReference>
<feature type="region of interest" description="Disordered" evidence="10">
    <location>
        <begin position="306"/>
        <end position="327"/>
    </location>
</feature>
<comment type="pathway">
    <text evidence="2">Protein modification; protein ubiquitination.</text>
</comment>
<keyword evidence="7" id="KW-0862">Zinc</keyword>
<evidence type="ECO:0000256" key="7">
    <source>
        <dbReference type="ARBA" id="ARBA00022833"/>
    </source>
</evidence>
<evidence type="ECO:0000313" key="14">
    <source>
        <dbReference type="Proteomes" id="UP001642520"/>
    </source>
</evidence>
<dbReference type="InterPro" id="IPR001841">
    <property type="entry name" value="Znf_RING"/>
</dbReference>
<evidence type="ECO:0000256" key="9">
    <source>
        <dbReference type="PROSITE-ProRule" id="PRU00175"/>
    </source>
</evidence>
<dbReference type="Pfam" id="PF26054">
    <property type="entry name" value="PHD_G2E3"/>
    <property type="match status" value="1"/>
</dbReference>
<evidence type="ECO:0000256" key="2">
    <source>
        <dbReference type="ARBA" id="ARBA00004906"/>
    </source>
</evidence>
<dbReference type="PROSITE" id="PS50089">
    <property type="entry name" value="ZF_RING_2"/>
    <property type="match status" value="1"/>
</dbReference>
<dbReference type="PANTHER" id="PTHR12420:SF42">
    <property type="entry name" value="G2_M PHASE-SPECIFIC E3 UBIQUITIN-PROTEIN LIGASE"/>
    <property type="match status" value="1"/>
</dbReference>
<keyword evidence="8" id="KW-0539">Nucleus</keyword>
<evidence type="ECO:0000259" key="12">
    <source>
        <dbReference type="PROSITE" id="PS51805"/>
    </source>
</evidence>
<dbReference type="InterPro" id="IPR011011">
    <property type="entry name" value="Znf_FYVE_PHD"/>
</dbReference>
<evidence type="ECO:0000256" key="10">
    <source>
        <dbReference type="SAM" id="MobiDB-lite"/>
    </source>
</evidence>
<evidence type="ECO:0000259" key="11">
    <source>
        <dbReference type="PROSITE" id="PS50089"/>
    </source>
</evidence>
<dbReference type="Proteomes" id="UP001642520">
    <property type="component" value="Unassembled WGS sequence"/>
</dbReference>
<dbReference type="PROSITE" id="PS51805">
    <property type="entry name" value="EPHD"/>
    <property type="match status" value="1"/>
</dbReference>
<organism evidence="13 14">
    <name type="scientific">Xylocopa violacea</name>
    <name type="common">Violet carpenter bee</name>
    <name type="synonym">Apis violacea</name>
    <dbReference type="NCBI Taxonomy" id="135666"/>
    <lineage>
        <taxon>Eukaryota</taxon>
        <taxon>Metazoa</taxon>
        <taxon>Ecdysozoa</taxon>
        <taxon>Arthropoda</taxon>
        <taxon>Hexapoda</taxon>
        <taxon>Insecta</taxon>
        <taxon>Pterygota</taxon>
        <taxon>Neoptera</taxon>
        <taxon>Endopterygota</taxon>
        <taxon>Hymenoptera</taxon>
        <taxon>Apocrita</taxon>
        <taxon>Aculeata</taxon>
        <taxon>Apoidea</taxon>
        <taxon>Anthophila</taxon>
        <taxon>Apidae</taxon>
        <taxon>Xylocopa</taxon>
        <taxon>Xylocopa</taxon>
    </lineage>
</organism>
<dbReference type="SMART" id="SM00249">
    <property type="entry name" value="PHD"/>
    <property type="match status" value="3"/>
</dbReference>
<keyword evidence="5 9" id="KW-0863">Zinc-finger</keyword>
<protein>
    <recommendedName>
        <fullName evidence="15">G2/M phase-specific E3 ubiquitin-protein ligase</fullName>
    </recommendedName>
</protein>
<keyword evidence="14" id="KW-1185">Reference proteome</keyword>
<dbReference type="InterPro" id="IPR051188">
    <property type="entry name" value="PHD-type_Zinc_Finger"/>
</dbReference>
<dbReference type="InterPro" id="IPR034732">
    <property type="entry name" value="EPHD"/>
</dbReference>
<evidence type="ECO:0000313" key="13">
    <source>
        <dbReference type="EMBL" id="CAL7952236.1"/>
    </source>
</evidence>
<gene>
    <name evidence="13" type="ORF">XYLVIOL_LOCUS10949</name>
</gene>
<comment type="caution">
    <text evidence="13">The sequence shown here is derived from an EMBL/GenBank/DDBJ whole genome shotgun (WGS) entry which is preliminary data.</text>
</comment>
<feature type="domain" description="PHD-type" evidence="12">
    <location>
        <begin position="10"/>
        <end position="125"/>
    </location>
</feature>
<feature type="compositionally biased region" description="Basic and acidic residues" evidence="10">
    <location>
        <begin position="365"/>
        <end position="376"/>
    </location>
</feature>
<dbReference type="SUPFAM" id="SSF57903">
    <property type="entry name" value="FYVE/PHD zinc finger"/>
    <property type="match status" value="1"/>
</dbReference>
<dbReference type="InterPro" id="IPR059102">
    <property type="entry name" value="PHD_PHF7/G2E3-like"/>
</dbReference>
<comment type="subcellular location">
    <subcellularLocation>
        <location evidence="1">Nucleus</location>
    </subcellularLocation>
</comment>
<sequence length="854" mass="96584">MSKRSKSSTNKNCCFCGLSKNNELEYGKFYQHDDIFTHYYCLLLSSNMQQRGDDDQGILGFLAKDIREEVRRGKRLVCSYCKKGGATLGCCNVKCKKIFHYPCGLRAGTLNQFFGEFRSYCVKHRPQQNIDKQVLDELVRTNEVVCYICYDQVNPYDTVSTMWAPCCKKNAWFHRKCVQQLAMSAGYFFKCPLCNDNKIFPKAMKEFGIYIPSQDASWELVPNAFQELLYRHDQCDAPVCICPKGRKHTSFNAKWELALCRTCGSQGIHMACGQLKWANPMWECTECISILGKSKESANSVANTTRDILLQNSPDSEDSDTDISVGKDSPISFSSNLLLTSSMPHISPIKLRPGPRSSKLKQLQRSKDIQNDDKQQTNENINTVSCTTSTGSHSLQSTSSKGDIRNAANSVMDTVLQNYEDDFKSSVEHPKSQLGEITNCALLNNTFCITKDNECEENNSYRFKNNMIERDKNSILYNPSPSKAEKLLEKSNLNENDKSLTENLNTTKVHNLKEVNVSNDAMKLKHKAEYACTDSISNIKITNVISLASEEFQNVSVEKEQETNIFKYSTLQNGNGLVNNNSLSQSLSFQNDIQEPFLKRKIDSITLNPATSYISASKKMRRSNGVLAETLQSSTENNVEFINTNSFPNVPNLQNRELHIQVKQNGNIDQNTLHSCNERNSLGMNTSNNVLNSNTDTFATSINNESCVMNITNETILIPGNSRVDKQTRNCDGHAGTSPAAESRNKRYTDDARVNCTNEFVKSSSSNPRSSHISSTMASEEHEIPNKSNMLWQEKNRSTYCNYSRLMPEYIRLRDLKFRVNNINDLQVILYDKFSVNIKMKCAITENNTTTNAR</sequence>
<reference evidence="13 14" key="1">
    <citation type="submission" date="2024-08" db="EMBL/GenBank/DDBJ databases">
        <authorList>
            <person name="Will J Nash"/>
            <person name="Angela Man"/>
            <person name="Seanna McTaggart"/>
            <person name="Kendall Baker"/>
            <person name="Tom Barker"/>
            <person name="Leah Catchpole"/>
            <person name="Alex Durrant"/>
            <person name="Karim Gharbi"/>
            <person name="Naomi Irish"/>
            <person name="Gemy Kaithakottil"/>
            <person name="Debby Ku"/>
            <person name="Aaliyah Providence"/>
            <person name="Felix Shaw"/>
            <person name="David Swarbreck"/>
            <person name="Chris Watkins"/>
            <person name="Ann M. McCartney"/>
            <person name="Giulio Formenti"/>
            <person name="Alice Mouton"/>
            <person name="Noel Vella"/>
            <person name="Bjorn M von Reumont"/>
            <person name="Adriana Vella"/>
            <person name="Wilfried Haerty"/>
        </authorList>
    </citation>
    <scope>NUCLEOTIDE SEQUENCE [LARGE SCALE GENOMIC DNA]</scope>
</reference>
<dbReference type="InterPro" id="IPR013083">
    <property type="entry name" value="Znf_RING/FYVE/PHD"/>
</dbReference>
<evidence type="ECO:0000256" key="5">
    <source>
        <dbReference type="ARBA" id="ARBA00022771"/>
    </source>
</evidence>
<proteinExistence type="predicted"/>
<dbReference type="CDD" id="cd15669">
    <property type="entry name" value="ePHD_PHF7_G2E3_like"/>
    <property type="match status" value="1"/>
</dbReference>
<dbReference type="Gene3D" id="3.30.40.10">
    <property type="entry name" value="Zinc/RING finger domain, C3HC4 (zinc finger)"/>
    <property type="match status" value="2"/>
</dbReference>
<feature type="region of interest" description="Disordered" evidence="10">
    <location>
        <begin position="345"/>
        <end position="380"/>
    </location>
</feature>
<feature type="region of interest" description="Disordered" evidence="10">
    <location>
        <begin position="761"/>
        <end position="784"/>
    </location>
</feature>
<keyword evidence="6" id="KW-0833">Ubl conjugation pathway</keyword>
<evidence type="ECO:0000256" key="4">
    <source>
        <dbReference type="ARBA" id="ARBA00022723"/>
    </source>
</evidence>
<evidence type="ECO:0000256" key="3">
    <source>
        <dbReference type="ARBA" id="ARBA00022679"/>
    </source>
</evidence>
<feature type="domain" description="RING-type" evidence="11">
    <location>
        <begin position="146"/>
        <end position="195"/>
    </location>
</feature>
<evidence type="ECO:0000256" key="1">
    <source>
        <dbReference type="ARBA" id="ARBA00004123"/>
    </source>
</evidence>
<evidence type="ECO:0008006" key="15">
    <source>
        <dbReference type="Google" id="ProtNLM"/>
    </source>
</evidence>
<evidence type="ECO:0000256" key="6">
    <source>
        <dbReference type="ARBA" id="ARBA00022786"/>
    </source>
</evidence>
<dbReference type="InterPro" id="IPR042013">
    <property type="entry name" value="PHF7/G2E3_ePHD"/>
</dbReference>
<name>A0ABP1PI29_XYLVO</name>
<dbReference type="Pfam" id="PF13771">
    <property type="entry name" value="zf-HC5HC2H"/>
    <property type="match status" value="1"/>
</dbReference>